<sequence length="72" mass="8179">MQEKSVTPNENASARHFPQTLVAMDPPTIPAASLTAAPAEFRQFPAPQRSEPGHPRLRTRLRRFLLFWRRGA</sequence>
<evidence type="ECO:0000313" key="1">
    <source>
        <dbReference type="EMBL" id="MBP2370167.1"/>
    </source>
</evidence>
<dbReference type="EMBL" id="JAGINU010000001">
    <property type="protein sequence ID" value="MBP2370167.1"/>
    <property type="molecule type" value="Genomic_DNA"/>
</dbReference>
<name>A0ABS4W1U4_9PSEU</name>
<accession>A0ABS4W1U4</accession>
<dbReference type="Proteomes" id="UP001519295">
    <property type="component" value="Unassembled WGS sequence"/>
</dbReference>
<gene>
    <name evidence="1" type="ORF">JOF36_005863</name>
</gene>
<evidence type="ECO:0000313" key="2">
    <source>
        <dbReference type="Proteomes" id="UP001519295"/>
    </source>
</evidence>
<keyword evidence="2" id="KW-1185">Reference proteome</keyword>
<proteinExistence type="predicted"/>
<protein>
    <submittedName>
        <fullName evidence="1">Uncharacterized protein</fullName>
    </submittedName>
</protein>
<reference evidence="1 2" key="1">
    <citation type="submission" date="2021-03" db="EMBL/GenBank/DDBJ databases">
        <title>Sequencing the genomes of 1000 actinobacteria strains.</title>
        <authorList>
            <person name="Klenk H.-P."/>
        </authorList>
    </citation>
    <scope>NUCLEOTIDE SEQUENCE [LARGE SCALE GENOMIC DNA]</scope>
    <source>
        <strain evidence="1 2">DSM 45256</strain>
    </source>
</reference>
<organism evidence="1 2">
    <name type="scientific">Pseudonocardia parietis</name>
    <dbReference type="NCBI Taxonomy" id="570936"/>
    <lineage>
        <taxon>Bacteria</taxon>
        <taxon>Bacillati</taxon>
        <taxon>Actinomycetota</taxon>
        <taxon>Actinomycetes</taxon>
        <taxon>Pseudonocardiales</taxon>
        <taxon>Pseudonocardiaceae</taxon>
        <taxon>Pseudonocardia</taxon>
    </lineage>
</organism>
<dbReference type="RefSeq" id="WP_210033209.1">
    <property type="nucleotide sequence ID" value="NZ_JAGINU010000001.1"/>
</dbReference>
<comment type="caution">
    <text evidence="1">The sequence shown here is derived from an EMBL/GenBank/DDBJ whole genome shotgun (WGS) entry which is preliminary data.</text>
</comment>